<sequence length="130" mass="14037">MNEGHPMQKIHNPNGAPAAYSDGIETPADARTLYLSGQVGIKSDKSIPSGITEQTEVLFANMKSILESADMTFEDIVKTTVYMTNPDDYKLFAATRSKLLGDVKPASTLVYVSGLVFPELLVEVEGVAVK</sequence>
<evidence type="ECO:0000256" key="2">
    <source>
        <dbReference type="SAM" id="MobiDB-lite"/>
    </source>
</evidence>
<evidence type="ECO:0000313" key="3">
    <source>
        <dbReference type="EMBL" id="PQA89592.1"/>
    </source>
</evidence>
<protein>
    <submittedName>
        <fullName evidence="3">Enamine deaminase RidA</fullName>
    </submittedName>
</protein>
<dbReference type="InterPro" id="IPR035959">
    <property type="entry name" value="RutC-like_sf"/>
</dbReference>
<dbReference type="SUPFAM" id="SSF55298">
    <property type="entry name" value="YjgF-like"/>
    <property type="match status" value="1"/>
</dbReference>
<proteinExistence type="inferred from homology"/>
<dbReference type="InterPro" id="IPR006175">
    <property type="entry name" value="YjgF/YER057c/UK114"/>
</dbReference>
<keyword evidence="4" id="KW-1185">Reference proteome</keyword>
<name>A0A2S7KAQ3_9PROT</name>
<evidence type="ECO:0000256" key="1">
    <source>
        <dbReference type="ARBA" id="ARBA00010552"/>
    </source>
</evidence>
<comment type="similarity">
    <text evidence="1">Belongs to the RutC family.</text>
</comment>
<gene>
    <name evidence="3" type="ORF">CW354_01625</name>
</gene>
<organism evidence="3 4">
    <name type="scientific">Hyphococcus luteus</name>
    <dbReference type="NCBI Taxonomy" id="2058213"/>
    <lineage>
        <taxon>Bacteria</taxon>
        <taxon>Pseudomonadati</taxon>
        <taxon>Pseudomonadota</taxon>
        <taxon>Alphaproteobacteria</taxon>
        <taxon>Parvularculales</taxon>
        <taxon>Parvularculaceae</taxon>
        <taxon>Hyphococcus</taxon>
    </lineage>
</organism>
<dbReference type="Gene3D" id="3.30.1330.40">
    <property type="entry name" value="RutC-like"/>
    <property type="match status" value="1"/>
</dbReference>
<dbReference type="OrthoDB" id="9799840at2"/>
<feature type="region of interest" description="Disordered" evidence="2">
    <location>
        <begin position="1"/>
        <end position="22"/>
    </location>
</feature>
<dbReference type="GO" id="GO:0019239">
    <property type="term" value="F:deaminase activity"/>
    <property type="evidence" value="ECO:0007669"/>
    <property type="project" value="TreeGrafter"/>
</dbReference>
<dbReference type="PANTHER" id="PTHR11803:SF58">
    <property type="entry name" value="PROTEIN HMF1-RELATED"/>
    <property type="match status" value="1"/>
</dbReference>
<dbReference type="Pfam" id="PF01042">
    <property type="entry name" value="Ribonuc_L-PSP"/>
    <property type="match status" value="1"/>
</dbReference>
<dbReference type="EMBL" id="PJCH01000001">
    <property type="protein sequence ID" value="PQA89592.1"/>
    <property type="molecule type" value="Genomic_DNA"/>
</dbReference>
<dbReference type="AlphaFoldDB" id="A0A2S7KAQ3"/>
<dbReference type="GO" id="GO:0005829">
    <property type="term" value="C:cytosol"/>
    <property type="evidence" value="ECO:0007669"/>
    <property type="project" value="TreeGrafter"/>
</dbReference>
<dbReference type="PANTHER" id="PTHR11803">
    <property type="entry name" value="2-IMINOBUTANOATE/2-IMINOPROPANOATE DEAMINASE RIDA"/>
    <property type="match status" value="1"/>
</dbReference>
<accession>A0A2S7KAQ3</accession>
<comment type="caution">
    <text evidence="3">The sequence shown here is derived from an EMBL/GenBank/DDBJ whole genome shotgun (WGS) entry which is preliminary data.</text>
</comment>
<reference evidence="3 4" key="1">
    <citation type="submission" date="2017-12" db="EMBL/GenBank/DDBJ databases">
        <authorList>
            <person name="Hurst M.R.H."/>
        </authorList>
    </citation>
    <scope>NUCLEOTIDE SEQUENCE [LARGE SCALE GENOMIC DNA]</scope>
    <source>
        <strain evidence="3 4">SY-3-19</strain>
    </source>
</reference>
<evidence type="ECO:0000313" key="4">
    <source>
        <dbReference type="Proteomes" id="UP000239504"/>
    </source>
</evidence>
<dbReference type="Proteomes" id="UP000239504">
    <property type="component" value="Unassembled WGS sequence"/>
</dbReference>
<dbReference type="CDD" id="cd00448">
    <property type="entry name" value="YjgF_YER057c_UK114_family"/>
    <property type="match status" value="1"/>
</dbReference>